<evidence type="ECO:0000313" key="1">
    <source>
        <dbReference type="EMBL" id="SNX49120.1"/>
    </source>
</evidence>
<name>A0A240EMC8_9VIBR</name>
<evidence type="ECO:0000313" key="2">
    <source>
        <dbReference type="Proteomes" id="UP000219336"/>
    </source>
</evidence>
<accession>A0A240EMC8</accession>
<proteinExistence type="predicted"/>
<keyword evidence="2" id="KW-1185">Reference proteome</keyword>
<dbReference type="AlphaFoldDB" id="A0A240EMC8"/>
<organism evidence="1 2">
    <name type="scientific">Vibrio thalassae</name>
    <dbReference type="NCBI Taxonomy" id="1243014"/>
    <lineage>
        <taxon>Bacteria</taxon>
        <taxon>Pseudomonadati</taxon>
        <taxon>Pseudomonadota</taxon>
        <taxon>Gammaproteobacteria</taxon>
        <taxon>Vibrionales</taxon>
        <taxon>Vibrionaceae</taxon>
        <taxon>Vibrio</taxon>
    </lineage>
</organism>
<dbReference type="OrthoDB" id="6379751at2"/>
<dbReference type="RefSeq" id="WP_096994222.1">
    <property type="nucleotide sequence ID" value="NZ_JBHSII010000011.1"/>
</dbReference>
<dbReference type="EMBL" id="OANU01000047">
    <property type="protein sequence ID" value="SNX49120.1"/>
    <property type="molecule type" value="Genomic_DNA"/>
</dbReference>
<protein>
    <submittedName>
        <fullName evidence="1">Uncharacterized protein</fullName>
    </submittedName>
</protein>
<sequence length="423" mass="46060">MRKFICSVGIVASLILSLIGCGGGDSGGGGDSLGSTSISTSSYILVSEQSAALTPSESISQHLMNDSEIMGSGINAASSDRYYTSDNGRIIVIGPDHLPEDDFKWAATLGNVALSRALTAMQVTYSEYLALKSGLSEGAASEIDFMIRDMGDFSSSDYTDDYAPILNGILDGSNVSYVHGSVAVPTWAGLQAHYSAFEQAEYQRELAVALAILPGAKEVELYDDLVAAYLSNGEDRSVPAPYGITPMVVRLDHTRSNSEWGAGTRYGFEVTAKSATQRSDDIQIATHEVIHHLQVVITNPTTGDIALERWYSEGQAVKLSGMSVGSSQHSTPTLNVETFSDVPSYYPGFPEHEYEHYGQAYNWFATKFGASAQYDILYDIRDDMSSMIEDDFSKREAFINSFNVYASPLDIDYYRVDYPNQNK</sequence>
<dbReference type="Proteomes" id="UP000219336">
    <property type="component" value="Unassembled WGS sequence"/>
</dbReference>
<dbReference type="PROSITE" id="PS51257">
    <property type="entry name" value="PROKAR_LIPOPROTEIN"/>
    <property type="match status" value="1"/>
</dbReference>
<reference evidence="2" key="1">
    <citation type="submission" date="2016-06" db="EMBL/GenBank/DDBJ databases">
        <authorList>
            <person name="Rodrigo-Torres L."/>
            <person name="Arahal R.D."/>
            <person name="Lucena T."/>
        </authorList>
    </citation>
    <scope>NUCLEOTIDE SEQUENCE [LARGE SCALE GENOMIC DNA]</scope>
    <source>
        <strain evidence="2">CECT8203</strain>
    </source>
</reference>
<gene>
    <name evidence="1" type="ORF">VTH8203_02757</name>
</gene>